<dbReference type="STRING" id="1123404.SAMN02745784_00236"/>
<name>A0A1M4SC14_9FIRM</name>
<gene>
    <name evidence="2" type="ORF">SAMN02745784_00236</name>
</gene>
<reference evidence="3" key="1">
    <citation type="submission" date="2016-11" db="EMBL/GenBank/DDBJ databases">
        <authorList>
            <person name="Varghese N."/>
            <person name="Submissions S."/>
        </authorList>
    </citation>
    <scope>NUCLEOTIDE SEQUENCE [LARGE SCALE GENOMIC DNA]</scope>
    <source>
        <strain evidence="3">DSM 18095</strain>
    </source>
</reference>
<dbReference type="NCBIfam" id="TIGR02532">
    <property type="entry name" value="IV_pilin_GFxxxE"/>
    <property type="match status" value="1"/>
</dbReference>
<evidence type="ECO:0000256" key="1">
    <source>
        <dbReference type="SAM" id="Phobius"/>
    </source>
</evidence>
<protein>
    <submittedName>
        <fullName evidence="2">Prepilin-type N-terminal cleavage/methylation domain-containing protein</fullName>
    </submittedName>
</protein>
<keyword evidence="3" id="KW-1185">Reference proteome</keyword>
<dbReference type="AlphaFoldDB" id="A0A1M4SC14"/>
<dbReference type="RefSeq" id="WP_072971966.1">
    <property type="nucleotide sequence ID" value="NZ_FQTY01000001.1"/>
</dbReference>
<proteinExistence type="predicted"/>
<accession>A0A1M4SC14</accession>
<dbReference type="Pfam" id="PF07963">
    <property type="entry name" value="N_methyl"/>
    <property type="match status" value="1"/>
</dbReference>
<evidence type="ECO:0000313" key="2">
    <source>
        <dbReference type="EMBL" id="SHE29708.1"/>
    </source>
</evidence>
<dbReference type="GeneID" id="90994928"/>
<evidence type="ECO:0000313" key="3">
    <source>
        <dbReference type="Proteomes" id="UP000184114"/>
    </source>
</evidence>
<feature type="transmembrane region" description="Helical" evidence="1">
    <location>
        <begin position="20"/>
        <end position="41"/>
    </location>
</feature>
<organism evidence="2 3">
    <name type="scientific">Tissierella praeacuta DSM 18095</name>
    <dbReference type="NCBI Taxonomy" id="1123404"/>
    <lineage>
        <taxon>Bacteria</taxon>
        <taxon>Bacillati</taxon>
        <taxon>Bacillota</taxon>
        <taxon>Tissierellia</taxon>
        <taxon>Tissierellales</taxon>
        <taxon>Tissierellaceae</taxon>
        <taxon>Tissierella</taxon>
    </lineage>
</organism>
<dbReference type="EMBL" id="FQTY01000001">
    <property type="protein sequence ID" value="SHE29708.1"/>
    <property type="molecule type" value="Genomic_DNA"/>
</dbReference>
<sequence length="209" mass="24442">MFTEAYNNKKYNKGFTLIELIIVVPLIAIIFLIAYNIIFVSNKSFFSTKNKFSTYEDIRIFEINIQKEANQARKATKNQDVMEKISGKELHIYTDVNGDNIPEIVRYRIVNKELIRDVKYPILKANSNEFPYVYNSSWSDEKTVLKNVKDIDFIEDIENIRKQDNNIITKDIKDYRKKATLKFSINDDSKTGKIDLTIVLVTKSRAEAY</sequence>
<dbReference type="Proteomes" id="UP000184114">
    <property type="component" value="Unassembled WGS sequence"/>
</dbReference>
<keyword evidence="1" id="KW-0812">Transmembrane</keyword>
<keyword evidence="1" id="KW-1133">Transmembrane helix</keyword>
<dbReference type="InterPro" id="IPR012902">
    <property type="entry name" value="N_methyl_site"/>
</dbReference>
<keyword evidence="1" id="KW-0472">Membrane</keyword>